<dbReference type="InterPro" id="IPR009057">
    <property type="entry name" value="Homeodomain-like_sf"/>
</dbReference>
<dbReference type="PANTHER" id="PTHR44042:SF67">
    <property type="entry name" value="MYB-LIKE PROTEIN I"/>
    <property type="match status" value="1"/>
</dbReference>
<dbReference type="PROSITE" id="PS51294">
    <property type="entry name" value="HTH_MYB"/>
    <property type="match status" value="1"/>
</dbReference>
<evidence type="ECO:0000313" key="9">
    <source>
        <dbReference type="Proteomes" id="UP000053144"/>
    </source>
</evidence>
<dbReference type="NCBIfam" id="TIGR01557">
    <property type="entry name" value="myb_SHAQKYF"/>
    <property type="match status" value="1"/>
</dbReference>
<organism evidence="8 9">
    <name type="scientific">Phaseolus angularis</name>
    <name type="common">Azuki bean</name>
    <name type="synonym">Vigna angularis</name>
    <dbReference type="NCBI Taxonomy" id="3914"/>
    <lineage>
        <taxon>Eukaryota</taxon>
        <taxon>Viridiplantae</taxon>
        <taxon>Streptophyta</taxon>
        <taxon>Embryophyta</taxon>
        <taxon>Tracheophyta</taxon>
        <taxon>Spermatophyta</taxon>
        <taxon>Magnoliopsida</taxon>
        <taxon>eudicotyledons</taxon>
        <taxon>Gunneridae</taxon>
        <taxon>Pentapetalae</taxon>
        <taxon>rosids</taxon>
        <taxon>fabids</taxon>
        <taxon>Fabales</taxon>
        <taxon>Fabaceae</taxon>
        <taxon>Papilionoideae</taxon>
        <taxon>50 kb inversion clade</taxon>
        <taxon>NPAAA clade</taxon>
        <taxon>indigoferoid/millettioid clade</taxon>
        <taxon>Phaseoleae</taxon>
        <taxon>Vigna</taxon>
    </lineage>
</organism>
<dbReference type="Proteomes" id="UP000053144">
    <property type="component" value="Chromosome 1"/>
</dbReference>
<gene>
    <name evidence="7" type="ORF">HKW66_Vig0036550</name>
    <name evidence="8" type="ORF">LR48_Vigan01g173300</name>
</gene>
<dbReference type="Proteomes" id="UP000743370">
    <property type="component" value="Unassembled WGS sequence"/>
</dbReference>
<dbReference type="InterPro" id="IPR006447">
    <property type="entry name" value="Myb_dom_plants"/>
</dbReference>
<protein>
    <submittedName>
        <fullName evidence="7">Transcription factor</fullName>
    </submittedName>
</protein>
<evidence type="ECO:0000313" key="7">
    <source>
        <dbReference type="EMBL" id="KAG2408833.1"/>
    </source>
</evidence>
<dbReference type="CDD" id="cd00167">
    <property type="entry name" value="SANT"/>
    <property type="match status" value="1"/>
</dbReference>
<evidence type="ECO:0000256" key="3">
    <source>
        <dbReference type="ARBA" id="ARBA00023163"/>
    </source>
</evidence>
<keyword evidence="2" id="KW-0805">Transcription regulation</keyword>
<keyword evidence="4" id="KW-0539">Nucleus</keyword>
<evidence type="ECO:0000313" key="10">
    <source>
        <dbReference type="Proteomes" id="UP000743370"/>
    </source>
</evidence>
<evidence type="ECO:0000313" key="8">
    <source>
        <dbReference type="EMBL" id="KOM32177.1"/>
    </source>
</evidence>
<evidence type="ECO:0000256" key="1">
    <source>
        <dbReference type="ARBA" id="ARBA00004123"/>
    </source>
</evidence>
<reference evidence="9" key="1">
    <citation type="journal article" date="2015" name="Proc. Natl. Acad. Sci. U.S.A.">
        <title>Genome sequencing of adzuki bean (Vigna angularis) provides insight into high starch and low fat accumulation and domestication.</title>
        <authorList>
            <person name="Yang K."/>
            <person name="Tian Z."/>
            <person name="Chen C."/>
            <person name="Luo L."/>
            <person name="Zhao B."/>
            <person name="Wang Z."/>
            <person name="Yu L."/>
            <person name="Li Y."/>
            <person name="Sun Y."/>
            <person name="Li W."/>
            <person name="Chen Y."/>
            <person name="Li Y."/>
            <person name="Zhang Y."/>
            <person name="Ai D."/>
            <person name="Zhao J."/>
            <person name="Shang C."/>
            <person name="Ma Y."/>
            <person name="Wu B."/>
            <person name="Wang M."/>
            <person name="Gao L."/>
            <person name="Sun D."/>
            <person name="Zhang P."/>
            <person name="Guo F."/>
            <person name="Wang W."/>
            <person name="Li Y."/>
            <person name="Wang J."/>
            <person name="Varshney R.K."/>
            <person name="Wang J."/>
            <person name="Ling H.Q."/>
            <person name="Wan P."/>
        </authorList>
    </citation>
    <scope>NUCLEOTIDE SEQUENCE</scope>
    <source>
        <strain evidence="9">cv. Jingnong 6</strain>
    </source>
</reference>
<dbReference type="Gramene" id="KOM32177">
    <property type="protein sequence ID" value="KOM32177"/>
    <property type="gene ID" value="LR48_Vigan01g173300"/>
</dbReference>
<dbReference type="GO" id="GO:0003677">
    <property type="term" value="F:DNA binding"/>
    <property type="evidence" value="ECO:0007669"/>
    <property type="project" value="InterPro"/>
</dbReference>
<name>A0A0L9TNZ8_PHAAN</name>
<dbReference type="InterPro" id="IPR001005">
    <property type="entry name" value="SANT/Myb"/>
</dbReference>
<dbReference type="SUPFAM" id="SSF46689">
    <property type="entry name" value="Homeodomain-like"/>
    <property type="match status" value="1"/>
</dbReference>
<proteinExistence type="predicted"/>
<dbReference type="Gene3D" id="1.10.10.60">
    <property type="entry name" value="Homeodomain-like"/>
    <property type="match status" value="1"/>
</dbReference>
<comment type="subcellular location">
    <subcellularLocation>
        <location evidence="1">Nucleus</location>
    </subcellularLocation>
</comment>
<evidence type="ECO:0000256" key="2">
    <source>
        <dbReference type="ARBA" id="ARBA00023015"/>
    </source>
</evidence>
<dbReference type="EMBL" id="CM003371">
    <property type="protein sequence ID" value="KOM32177.1"/>
    <property type="molecule type" value="Genomic_DNA"/>
</dbReference>
<dbReference type="SMART" id="SM00717">
    <property type="entry name" value="SANT"/>
    <property type="match status" value="1"/>
</dbReference>
<feature type="domain" description="HTH myb-type" evidence="6">
    <location>
        <begin position="90"/>
        <end position="145"/>
    </location>
</feature>
<feature type="domain" description="Myb-like" evidence="5">
    <location>
        <begin position="90"/>
        <end position="141"/>
    </location>
</feature>
<evidence type="ECO:0000259" key="5">
    <source>
        <dbReference type="PROSITE" id="PS50090"/>
    </source>
</evidence>
<dbReference type="Pfam" id="PF00249">
    <property type="entry name" value="Myb_DNA-binding"/>
    <property type="match status" value="1"/>
</dbReference>
<sequence length="283" mass="32477">MSQSEEDWCEELTKAIEANSTLLDQWWVDVKCPEELCNLQGQSLPQQNLSDSPPIQHNANMTNVESALIPLLNNPLNTQSQKCDPPVQRRQRKPRITWTVKEHELFLWGIKKYGMSWKMISKEIVRTKTPSQLASHAQKYFERQKIPPSERKRKSIHDITLPLSVNPRPAPAQVTVPFNVHPPRGQVNGSLNVQSPLTPDFSMQNIHPLVYALAQNSYMQNILPAQNSYMQDILPAQNSYMQDILTANVDPLAYTPLQDIYKQNIQGQQQMPPFSSPYYNIYN</sequence>
<dbReference type="PANTHER" id="PTHR44042">
    <property type="entry name" value="DUPLICATED HOMEODOMAIN-LIKE SUPERFAMILY PROTEIN-RELATED"/>
    <property type="match status" value="1"/>
</dbReference>
<dbReference type="PROSITE" id="PS50090">
    <property type="entry name" value="MYB_LIKE"/>
    <property type="match status" value="1"/>
</dbReference>
<dbReference type="AlphaFoldDB" id="A0A0L9TNZ8"/>
<reference evidence="7 10" key="3">
    <citation type="submission" date="2020-05" db="EMBL/GenBank/DDBJ databases">
        <title>Vigna angularis (adzuki bean) Var. LongXiaoDou No. 4 denovo assembly.</title>
        <authorList>
            <person name="Xiang H."/>
        </authorList>
    </citation>
    <scope>NUCLEOTIDE SEQUENCE [LARGE SCALE GENOMIC DNA]</scope>
    <source>
        <tissue evidence="7">Leaf</tissue>
    </source>
</reference>
<evidence type="ECO:0000259" key="6">
    <source>
        <dbReference type="PROSITE" id="PS51294"/>
    </source>
</evidence>
<dbReference type="EMBL" id="JABFOF010000001">
    <property type="protein sequence ID" value="KAG2408833.1"/>
    <property type="molecule type" value="Genomic_DNA"/>
</dbReference>
<dbReference type="InterPro" id="IPR017930">
    <property type="entry name" value="Myb_dom"/>
</dbReference>
<reference evidence="8" key="2">
    <citation type="submission" date="2015-02" db="EMBL/GenBank/DDBJ databases">
        <authorList>
            <person name="Chooi Y.-H."/>
        </authorList>
    </citation>
    <scope>NUCLEOTIDE SEQUENCE</scope>
    <source>
        <tissue evidence="8">Seedling</tissue>
    </source>
</reference>
<dbReference type="GO" id="GO:0005634">
    <property type="term" value="C:nucleus"/>
    <property type="evidence" value="ECO:0007669"/>
    <property type="project" value="UniProtKB-SubCell"/>
</dbReference>
<keyword evidence="3" id="KW-0804">Transcription</keyword>
<accession>A0A0L9TNZ8</accession>
<evidence type="ECO:0000256" key="4">
    <source>
        <dbReference type="ARBA" id="ARBA00023242"/>
    </source>
</evidence>